<dbReference type="PANTHER" id="PTHR10443">
    <property type="entry name" value="MICROSOMAL DIPEPTIDASE"/>
    <property type="match status" value="1"/>
</dbReference>
<feature type="signal peptide" evidence="1">
    <location>
        <begin position="1"/>
        <end position="20"/>
    </location>
</feature>
<comment type="caution">
    <text evidence="2">The sequence shown here is derived from an EMBL/GenBank/DDBJ whole genome shotgun (WGS) entry which is preliminary data.</text>
</comment>
<evidence type="ECO:0000256" key="1">
    <source>
        <dbReference type="SAM" id="SignalP"/>
    </source>
</evidence>
<protein>
    <submittedName>
        <fullName evidence="2">Membrane dipeptidase</fullName>
        <ecNumber evidence="2">3.4.13.19</ecNumber>
    </submittedName>
</protein>
<dbReference type="EC" id="3.4.13.19" evidence="2"/>
<keyword evidence="3" id="KW-1185">Reference proteome</keyword>
<dbReference type="InterPro" id="IPR008257">
    <property type="entry name" value="Pept_M19"/>
</dbReference>
<sequence length="410" mass="45287">MHKRGIFVSALLILTLHSAAQTKSPTKSMTDPQAVHQSAIVIDTHADTPQRFVDEHWDFTDPLNGGMLNYSSAKQGNLDAQFFSIWVDPNQYPANASAHRTLSLIDGTLEQVRKHPDKLALCVSADDIIATHAQGKFAVLMGIEGGHSIENDLGLLRDYYRLGVRYMTLTWSNTNNWADSSGDIDDEKVHHHNGLTPFGKQVVAEMNRLGMMVDVSHVSDKTFWDVIATTRTPVIASHSSARALTHAARNMTDEMLLAMKKNNGVVMVNFFPAFIDENWRRAWNAQESERKQAQKALEAEYRAKGLPVPYTASDKIDREFAAKIGRAPFNSLIDHFDRVIKVAGIDHVGIGTDFDGIPVPPAGIDSAADLPKITAALMARGYTADDMHKLLGGNLLRVFREVQAASDHNP</sequence>
<gene>
    <name evidence="2" type="ORF">HDF14_001684</name>
</gene>
<dbReference type="Pfam" id="PF01244">
    <property type="entry name" value="Peptidase_M19"/>
    <property type="match status" value="1"/>
</dbReference>
<reference evidence="2 3" key="1">
    <citation type="submission" date="2020-08" db="EMBL/GenBank/DDBJ databases">
        <title>Genomic Encyclopedia of Type Strains, Phase IV (KMG-V): Genome sequencing to study the core and pangenomes of soil and plant-associated prokaryotes.</title>
        <authorList>
            <person name="Whitman W."/>
        </authorList>
    </citation>
    <scope>NUCLEOTIDE SEQUENCE [LARGE SCALE GENOMIC DNA]</scope>
    <source>
        <strain evidence="2 3">X5P2</strain>
    </source>
</reference>
<dbReference type="SUPFAM" id="SSF51556">
    <property type="entry name" value="Metallo-dependent hydrolases"/>
    <property type="match status" value="1"/>
</dbReference>
<dbReference type="PROSITE" id="PS00869">
    <property type="entry name" value="RENAL_DIPEPTIDASE_1"/>
    <property type="match status" value="1"/>
</dbReference>
<keyword evidence="2" id="KW-0378">Hydrolase</keyword>
<dbReference type="InterPro" id="IPR032466">
    <property type="entry name" value="Metal_Hydrolase"/>
</dbReference>
<keyword evidence="2" id="KW-0645">Protease</keyword>
<accession>A0A9X0QD43</accession>
<name>A0A9X0QD43_9BACT</name>
<dbReference type="EMBL" id="JACHEB010000003">
    <property type="protein sequence ID" value="MBB5328078.1"/>
    <property type="molecule type" value="Genomic_DNA"/>
</dbReference>
<evidence type="ECO:0000313" key="2">
    <source>
        <dbReference type="EMBL" id="MBB5328078.1"/>
    </source>
</evidence>
<dbReference type="PANTHER" id="PTHR10443:SF12">
    <property type="entry name" value="DIPEPTIDASE"/>
    <property type="match status" value="1"/>
</dbReference>
<dbReference type="RefSeq" id="WP_183975240.1">
    <property type="nucleotide sequence ID" value="NZ_JACHEB010000003.1"/>
</dbReference>
<dbReference type="InterPro" id="IPR000180">
    <property type="entry name" value="Dipep_AS"/>
</dbReference>
<dbReference type="CDD" id="cd01301">
    <property type="entry name" value="rDP_like"/>
    <property type="match status" value="1"/>
</dbReference>
<feature type="chain" id="PRO_5040742776" evidence="1">
    <location>
        <begin position="21"/>
        <end position="410"/>
    </location>
</feature>
<evidence type="ECO:0000313" key="3">
    <source>
        <dbReference type="Proteomes" id="UP000535182"/>
    </source>
</evidence>
<dbReference type="PROSITE" id="PS51365">
    <property type="entry name" value="RENAL_DIPEPTIDASE_2"/>
    <property type="match status" value="1"/>
</dbReference>
<dbReference type="Gene3D" id="3.20.20.140">
    <property type="entry name" value="Metal-dependent hydrolases"/>
    <property type="match status" value="1"/>
</dbReference>
<dbReference type="GO" id="GO:0070573">
    <property type="term" value="F:metallodipeptidase activity"/>
    <property type="evidence" value="ECO:0007669"/>
    <property type="project" value="InterPro"/>
</dbReference>
<keyword evidence="1" id="KW-0732">Signal</keyword>
<dbReference type="Proteomes" id="UP000535182">
    <property type="component" value="Unassembled WGS sequence"/>
</dbReference>
<dbReference type="GO" id="GO:0006508">
    <property type="term" value="P:proteolysis"/>
    <property type="evidence" value="ECO:0007669"/>
    <property type="project" value="InterPro"/>
</dbReference>
<proteinExistence type="predicted"/>
<dbReference type="AlphaFoldDB" id="A0A9X0QD43"/>
<organism evidence="2 3">
    <name type="scientific">Tunturiibacter gelidiferens</name>
    <dbReference type="NCBI Taxonomy" id="3069689"/>
    <lineage>
        <taxon>Bacteria</taxon>
        <taxon>Pseudomonadati</taxon>
        <taxon>Acidobacteriota</taxon>
        <taxon>Terriglobia</taxon>
        <taxon>Terriglobales</taxon>
        <taxon>Acidobacteriaceae</taxon>
        <taxon>Tunturiibacter</taxon>
    </lineage>
</organism>
<keyword evidence="2" id="KW-0224">Dipeptidase</keyword>